<evidence type="ECO:0000256" key="2">
    <source>
        <dbReference type="ARBA" id="ARBA00010864"/>
    </source>
</evidence>
<dbReference type="GO" id="GO:0030001">
    <property type="term" value="P:metal ion transport"/>
    <property type="evidence" value="ECO:0007669"/>
    <property type="project" value="UniProtKB-ARBA"/>
</dbReference>
<dbReference type="eggNOG" id="KOG1341">
    <property type="taxonomic scope" value="Eukaryota"/>
</dbReference>
<dbReference type="EMBL" id="CM001883">
    <property type="protein sequence ID" value="EOY09265.1"/>
    <property type="molecule type" value="Genomic_DNA"/>
</dbReference>
<evidence type="ECO:0000256" key="1">
    <source>
        <dbReference type="ARBA" id="ARBA00004141"/>
    </source>
</evidence>
<comment type="similarity">
    <text evidence="2">Belongs to the TrkH potassium transport family. HKT (TC 2.A.38.3) subfamily.</text>
</comment>
<keyword evidence="6" id="KW-0406">Ion transport</keyword>
<dbReference type="PANTHER" id="PTHR31064:SF38">
    <property type="entry name" value="CATION TRANSPORTER HKT1_4-RELATED"/>
    <property type="match status" value="1"/>
</dbReference>
<gene>
    <name evidence="9" type="ORF">TCM_024685</name>
</gene>
<reference evidence="9 10" key="1">
    <citation type="journal article" date="2013" name="Genome Biol.">
        <title>The genome sequence of the most widely cultivated cacao type and its use to identify candidate genes regulating pod color.</title>
        <authorList>
            <person name="Motamayor J.C."/>
            <person name="Mockaitis K."/>
            <person name="Schmutz J."/>
            <person name="Haiminen N."/>
            <person name="Iii D.L."/>
            <person name="Cornejo O."/>
            <person name="Findley S.D."/>
            <person name="Zheng P."/>
            <person name="Utro F."/>
            <person name="Royaert S."/>
            <person name="Saski C."/>
            <person name="Jenkins J."/>
            <person name="Podicheti R."/>
            <person name="Zhao M."/>
            <person name="Scheffler B.E."/>
            <person name="Stack J.C."/>
            <person name="Feltus F.A."/>
            <person name="Mustiga G.M."/>
            <person name="Amores F."/>
            <person name="Phillips W."/>
            <person name="Marelli J.P."/>
            <person name="May G.D."/>
            <person name="Shapiro H."/>
            <person name="Ma J."/>
            <person name="Bustamante C.D."/>
            <person name="Schnell R.J."/>
            <person name="Main D."/>
            <person name="Gilbert D."/>
            <person name="Parida L."/>
            <person name="Kuhn D.N."/>
        </authorList>
    </citation>
    <scope>NUCLEOTIDE SEQUENCE [LARGE SCALE GENOMIC DNA]</scope>
    <source>
        <strain evidence="10">cv. Matina 1-6</strain>
    </source>
</reference>
<keyword evidence="7 8" id="KW-0472">Membrane</keyword>
<proteinExistence type="inferred from homology"/>
<dbReference type="Pfam" id="PF02386">
    <property type="entry name" value="TrkH"/>
    <property type="match status" value="1"/>
</dbReference>
<dbReference type="GO" id="GO:0008324">
    <property type="term" value="F:monoatomic cation transmembrane transporter activity"/>
    <property type="evidence" value="ECO:0007669"/>
    <property type="project" value="InterPro"/>
</dbReference>
<keyword evidence="10" id="KW-1185">Reference proteome</keyword>
<comment type="subcellular location">
    <subcellularLocation>
        <location evidence="1">Membrane</location>
        <topology evidence="1">Multi-pass membrane protein</topology>
    </subcellularLocation>
</comment>
<dbReference type="OMA" id="ITERHNM"/>
<dbReference type="HOGENOM" id="CLU_139539_0_0_1"/>
<feature type="transmembrane region" description="Helical" evidence="8">
    <location>
        <begin position="39"/>
        <end position="57"/>
    </location>
</feature>
<dbReference type="STRING" id="3641.A0A061EW17"/>
<evidence type="ECO:0000256" key="7">
    <source>
        <dbReference type="ARBA" id="ARBA00023136"/>
    </source>
</evidence>
<dbReference type="Proteomes" id="UP000026915">
    <property type="component" value="Chromosome 5"/>
</dbReference>
<sequence>MHDTHLPPYTSFLFVNDDTEQYQQKFESRKRRGNFAENLTLSQLAYLAIFVNLICITERKSMKEDPLNFSGLNIMLEVVSAYGNVGLTTGCSCKRQLKPDANCRDKWYGFVGRRSDEGKIILIAVMFFGRLKKFNMDGGKACRF</sequence>
<name>A0A061EW17_THECC</name>
<dbReference type="InterPro" id="IPR003445">
    <property type="entry name" value="Cat_transpt"/>
</dbReference>
<evidence type="ECO:0000256" key="6">
    <source>
        <dbReference type="ARBA" id="ARBA00023065"/>
    </source>
</evidence>
<dbReference type="Gramene" id="EOY09265">
    <property type="protein sequence ID" value="EOY09265"/>
    <property type="gene ID" value="TCM_024685"/>
</dbReference>
<evidence type="ECO:0000256" key="3">
    <source>
        <dbReference type="ARBA" id="ARBA00022448"/>
    </source>
</evidence>
<accession>A0A061EW17</accession>
<protein>
    <submittedName>
        <fullName evidence="9">High-affinity K+ transporter 1, putative</fullName>
    </submittedName>
</protein>
<evidence type="ECO:0000313" key="10">
    <source>
        <dbReference type="Proteomes" id="UP000026915"/>
    </source>
</evidence>
<keyword evidence="4 8" id="KW-0812">Transmembrane</keyword>
<dbReference type="AlphaFoldDB" id="A0A061EW17"/>
<dbReference type="InParanoid" id="A0A061EW17"/>
<organism evidence="9 10">
    <name type="scientific">Theobroma cacao</name>
    <name type="common">Cacao</name>
    <name type="synonym">Cocoa</name>
    <dbReference type="NCBI Taxonomy" id="3641"/>
    <lineage>
        <taxon>Eukaryota</taxon>
        <taxon>Viridiplantae</taxon>
        <taxon>Streptophyta</taxon>
        <taxon>Embryophyta</taxon>
        <taxon>Tracheophyta</taxon>
        <taxon>Spermatophyta</taxon>
        <taxon>Magnoliopsida</taxon>
        <taxon>eudicotyledons</taxon>
        <taxon>Gunneridae</taxon>
        <taxon>Pentapetalae</taxon>
        <taxon>rosids</taxon>
        <taxon>malvids</taxon>
        <taxon>Malvales</taxon>
        <taxon>Malvaceae</taxon>
        <taxon>Byttnerioideae</taxon>
        <taxon>Theobroma</taxon>
    </lineage>
</organism>
<dbReference type="PANTHER" id="PTHR31064">
    <property type="entry name" value="POTASSIUM TRANSPORT PROTEIN DDB_G0292412-RELATED"/>
    <property type="match status" value="1"/>
</dbReference>
<evidence type="ECO:0000256" key="8">
    <source>
        <dbReference type="SAM" id="Phobius"/>
    </source>
</evidence>
<keyword evidence="5 8" id="KW-1133">Transmembrane helix</keyword>
<evidence type="ECO:0000256" key="5">
    <source>
        <dbReference type="ARBA" id="ARBA00022989"/>
    </source>
</evidence>
<keyword evidence="3" id="KW-0813">Transport</keyword>
<evidence type="ECO:0000313" key="9">
    <source>
        <dbReference type="EMBL" id="EOY09265.1"/>
    </source>
</evidence>
<dbReference type="GO" id="GO:0016020">
    <property type="term" value="C:membrane"/>
    <property type="evidence" value="ECO:0007669"/>
    <property type="project" value="UniProtKB-SubCell"/>
</dbReference>
<evidence type="ECO:0000256" key="4">
    <source>
        <dbReference type="ARBA" id="ARBA00022692"/>
    </source>
</evidence>
<dbReference type="InterPro" id="IPR051143">
    <property type="entry name" value="TrkH_K-transport"/>
</dbReference>